<proteinExistence type="predicted"/>
<dbReference type="Proteomes" id="UP000515124">
    <property type="component" value="Unplaced"/>
</dbReference>
<protein>
    <submittedName>
        <fullName evidence="2">Uncharacterized protein LOC110769974</fullName>
    </submittedName>
</protein>
<dbReference type="GeneID" id="110769974"/>
<evidence type="ECO:0000313" key="1">
    <source>
        <dbReference type="Proteomes" id="UP000515124"/>
    </source>
</evidence>
<dbReference type="KEGG" id="pavi:110769974"/>
<dbReference type="AlphaFoldDB" id="A0A6P5TRE2"/>
<accession>A0A6P5TRE2</accession>
<organism evidence="1 2">
    <name type="scientific">Prunus avium</name>
    <name type="common">Cherry</name>
    <name type="synonym">Cerasus avium</name>
    <dbReference type="NCBI Taxonomy" id="42229"/>
    <lineage>
        <taxon>Eukaryota</taxon>
        <taxon>Viridiplantae</taxon>
        <taxon>Streptophyta</taxon>
        <taxon>Embryophyta</taxon>
        <taxon>Tracheophyta</taxon>
        <taxon>Spermatophyta</taxon>
        <taxon>Magnoliopsida</taxon>
        <taxon>eudicotyledons</taxon>
        <taxon>Gunneridae</taxon>
        <taxon>Pentapetalae</taxon>
        <taxon>rosids</taxon>
        <taxon>fabids</taxon>
        <taxon>Rosales</taxon>
        <taxon>Rosaceae</taxon>
        <taxon>Amygdaloideae</taxon>
        <taxon>Amygdaleae</taxon>
        <taxon>Prunus</taxon>
    </lineage>
</organism>
<reference evidence="2" key="1">
    <citation type="submission" date="2025-08" db="UniProtKB">
        <authorList>
            <consortium name="RefSeq"/>
        </authorList>
    </citation>
    <scope>IDENTIFICATION</scope>
</reference>
<evidence type="ECO:0000313" key="2">
    <source>
        <dbReference type="RefSeq" id="XP_021829735.1"/>
    </source>
</evidence>
<keyword evidence="1" id="KW-1185">Reference proteome</keyword>
<sequence>MGLIWFFFFKEGPYSDWSKLLVELLGLSDQLATLQATERTHSQTYIGCMKKGLVITDPKMKWYEKSRHLIGNEYFRMLMVLYMFCLQRWSHHWQLLEITVSHMFCIYFLYCDM</sequence>
<dbReference type="UniPathway" id="UPA00378"/>
<dbReference type="RefSeq" id="XP_021829735.1">
    <property type="nucleotide sequence ID" value="XM_021974043.1"/>
</dbReference>
<name>A0A6P5TRE2_PRUAV</name>
<gene>
    <name evidence="2" type="primary">LOC110769974</name>
</gene>